<dbReference type="InterPro" id="IPR018629">
    <property type="entry name" value="XK-rel"/>
</dbReference>
<evidence type="ECO:0000256" key="8">
    <source>
        <dbReference type="SAM" id="MobiDB-lite"/>
    </source>
</evidence>
<evidence type="ECO:0000256" key="1">
    <source>
        <dbReference type="ARBA" id="ARBA00004651"/>
    </source>
</evidence>
<evidence type="ECO:0000256" key="3">
    <source>
        <dbReference type="ARBA" id="ARBA00022475"/>
    </source>
</evidence>
<keyword evidence="3" id="KW-1003">Cell membrane</keyword>
<keyword evidence="4 7" id="KW-0812">Transmembrane</keyword>
<proteinExistence type="inferred from homology"/>
<reference evidence="9 10" key="2">
    <citation type="submission" date="2018-11" db="EMBL/GenBank/DDBJ databases">
        <authorList>
            <consortium name="Pathogen Informatics"/>
        </authorList>
    </citation>
    <scope>NUCLEOTIDE SEQUENCE [LARGE SCALE GENOMIC DNA]</scope>
</reference>
<evidence type="ECO:0000313" key="11">
    <source>
        <dbReference type="WBParaSite" id="TASK_0000034501-mRNA-1"/>
    </source>
</evidence>
<dbReference type="OrthoDB" id="6356248at2759"/>
<dbReference type="Proteomes" id="UP000282613">
    <property type="component" value="Unassembled WGS sequence"/>
</dbReference>
<gene>
    <name evidence="9" type="ORF">TASK_LOCUS346</name>
</gene>
<dbReference type="PANTHER" id="PTHR16024:SF6">
    <property type="entry name" value="XK-RELATED PROTEIN"/>
    <property type="match status" value="1"/>
</dbReference>
<accession>A0A0R3VT13</accession>
<keyword evidence="5 7" id="KW-1133">Transmembrane helix</keyword>
<organism evidence="11">
    <name type="scientific">Taenia asiatica</name>
    <name type="common">Asian tapeworm</name>
    <dbReference type="NCBI Taxonomy" id="60517"/>
    <lineage>
        <taxon>Eukaryota</taxon>
        <taxon>Metazoa</taxon>
        <taxon>Spiralia</taxon>
        <taxon>Lophotrochozoa</taxon>
        <taxon>Platyhelminthes</taxon>
        <taxon>Cestoda</taxon>
        <taxon>Eucestoda</taxon>
        <taxon>Cyclophyllidea</taxon>
        <taxon>Taeniidae</taxon>
        <taxon>Taenia</taxon>
    </lineage>
</organism>
<comment type="similarity">
    <text evidence="2 7">Belongs to the XK family.</text>
</comment>
<evidence type="ECO:0000256" key="2">
    <source>
        <dbReference type="ARBA" id="ARBA00008789"/>
    </source>
</evidence>
<feature type="transmembrane region" description="Helical" evidence="7">
    <location>
        <begin position="321"/>
        <end position="342"/>
    </location>
</feature>
<evidence type="ECO:0000256" key="5">
    <source>
        <dbReference type="ARBA" id="ARBA00022989"/>
    </source>
</evidence>
<feature type="transmembrane region" description="Helical" evidence="7">
    <location>
        <begin position="162"/>
        <end position="182"/>
    </location>
</feature>
<dbReference type="AlphaFoldDB" id="A0A0R3VT13"/>
<feature type="transmembrane region" description="Helical" evidence="7">
    <location>
        <begin position="348"/>
        <end position="374"/>
    </location>
</feature>
<evidence type="ECO:0000256" key="7">
    <source>
        <dbReference type="RuleBase" id="RU910716"/>
    </source>
</evidence>
<dbReference type="EMBL" id="UYRS01000042">
    <property type="protein sequence ID" value="VDK20715.1"/>
    <property type="molecule type" value="Genomic_DNA"/>
</dbReference>
<dbReference type="GO" id="GO:0005886">
    <property type="term" value="C:plasma membrane"/>
    <property type="evidence" value="ECO:0007669"/>
    <property type="project" value="UniProtKB-SubCell"/>
</dbReference>
<evidence type="ECO:0000313" key="10">
    <source>
        <dbReference type="Proteomes" id="UP000282613"/>
    </source>
</evidence>
<feature type="region of interest" description="Disordered" evidence="8">
    <location>
        <begin position="71"/>
        <end position="103"/>
    </location>
</feature>
<evidence type="ECO:0000256" key="4">
    <source>
        <dbReference type="ARBA" id="ARBA00022692"/>
    </source>
</evidence>
<reference evidence="11" key="1">
    <citation type="submission" date="2017-02" db="UniProtKB">
        <authorList>
            <consortium name="WormBaseParasite"/>
        </authorList>
    </citation>
    <scope>IDENTIFICATION</scope>
</reference>
<name>A0A0R3VT13_TAEAS</name>
<keyword evidence="10" id="KW-1185">Reference proteome</keyword>
<dbReference type="Pfam" id="PF09815">
    <property type="entry name" value="XK-related"/>
    <property type="match status" value="1"/>
</dbReference>
<evidence type="ECO:0000313" key="9">
    <source>
        <dbReference type="EMBL" id="VDK20715.1"/>
    </source>
</evidence>
<dbReference type="InterPro" id="IPR050895">
    <property type="entry name" value="XK-related_scramblase"/>
</dbReference>
<dbReference type="WBParaSite" id="TASK_0000034501-mRNA-1">
    <property type="protein sequence ID" value="TASK_0000034501-mRNA-1"/>
    <property type="gene ID" value="TASK_0000034501"/>
</dbReference>
<keyword evidence="6 7" id="KW-0472">Membrane</keyword>
<feature type="transmembrane region" description="Helical" evidence="7">
    <location>
        <begin position="121"/>
        <end position="142"/>
    </location>
</feature>
<evidence type="ECO:0000256" key="6">
    <source>
        <dbReference type="ARBA" id="ARBA00023136"/>
    </source>
</evidence>
<dbReference type="PANTHER" id="PTHR16024">
    <property type="entry name" value="XK-RELATED PROTEIN"/>
    <property type="match status" value="1"/>
</dbReference>
<protein>
    <recommendedName>
        <fullName evidence="7">XK-related protein</fullName>
    </recommendedName>
</protein>
<sequence length="503" mass="57048">MVPSPGVVTSVLFYRRWRSAETQKRSKVGEANHEAWICTRAAFSLIGMAPIARYVELLGIYARLSRLERRHAKEDKPPPKDVHFNYRDTDLRNPREPNGDSGEAAHELEKLRRLRRLFVQFDFDACIVALANASLGAGPFVIAQGVLYFRRLMLNRMMPNSTSGAILAAFIFSTLWLTSAACQFQPDAHYLPSSELLRPPAHRHLHLVSASGRILLFFARVFHISIRLITFILFAGLFDWLLAVVVAVHQVVYLLCLLVYRGSKGVLSSAYKTNPNYRRPLDQRLKTKGILRHLGTDLLYTYVSTFDFFNGSAGKTRLRVVIYYFAYYLENSAMIGAWYTAYPFTASWYYLPALLVVVTVQWIGAIFLQVYFFYFSASPRGTSLCGLCCPDELRGPVELVYSPVPFTYPPVQNAQPLPPPPIDNPSFILQPTSLYSQRGHLSPNPIHGDPSRTDSLTVVTAEIPRKPRSRYLYVKDPVEDESLEAWNEWEGVEGIIPPEDEDV</sequence>
<comment type="subcellular location">
    <subcellularLocation>
        <location evidence="1">Cell membrane</location>
        <topology evidence="1">Multi-pass membrane protein</topology>
    </subcellularLocation>
    <subcellularLocation>
        <location evidence="7">Membrane</location>
        <topology evidence="7">Multi-pass membrane protein</topology>
    </subcellularLocation>
</comment>